<evidence type="ECO:0000313" key="1">
    <source>
        <dbReference type="EMBL" id="JAH89398.1"/>
    </source>
</evidence>
<reference evidence="1" key="1">
    <citation type="submission" date="2014-11" db="EMBL/GenBank/DDBJ databases">
        <authorList>
            <person name="Amaro Gonzalez C."/>
        </authorList>
    </citation>
    <scope>NUCLEOTIDE SEQUENCE</scope>
</reference>
<reference evidence="1" key="2">
    <citation type="journal article" date="2015" name="Fish Shellfish Immunol.">
        <title>Early steps in the European eel (Anguilla anguilla)-Vibrio vulnificus interaction in the gills: Role of the RtxA13 toxin.</title>
        <authorList>
            <person name="Callol A."/>
            <person name="Pajuelo D."/>
            <person name="Ebbesson L."/>
            <person name="Teles M."/>
            <person name="MacKenzie S."/>
            <person name="Amaro C."/>
        </authorList>
    </citation>
    <scope>NUCLEOTIDE SEQUENCE</scope>
</reference>
<dbReference type="AlphaFoldDB" id="A0A0E9WIU1"/>
<dbReference type="EMBL" id="GBXM01019179">
    <property type="protein sequence ID" value="JAH89398.1"/>
    <property type="molecule type" value="Transcribed_RNA"/>
</dbReference>
<organism evidence="1">
    <name type="scientific">Anguilla anguilla</name>
    <name type="common">European freshwater eel</name>
    <name type="synonym">Muraena anguilla</name>
    <dbReference type="NCBI Taxonomy" id="7936"/>
    <lineage>
        <taxon>Eukaryota</taxon>
        <taxon>Metazoa</taxon>
        <taxon>Chordata</taxon>
        <taxon>Craniata</taxon>
        <taxon>Vertebrata</taxon>
        <taxon>Euteleostomi</taxon>
        <taxon>Actinopterygii</taxon>
        <taxon>Neopterygii</taxon>
        <taxon>Teleostei</taxon>
        <taxon>Anguilliformes</taxon>
        <taxon>Anguillidae</taxon>
        <taxon>Anguilla</taxon>
    </lineage>
</organism>
<accession>A0A0E9WIU1</accession>
<sequence length="49" mass="5652">MLHYCPLSADSCFYEDLYLYFIYSGLTLLRTAGSQHLAQFMYATSRSVC</sequence>
<proteinExistence type="predicted"/>
<protein>
    <submittedName>
        <fullName evidence="1">Uncharacterized protein</fullName>
    </submittedName>
</protein>
<name>A0A0E9WIU1_ANGAN</name>